<dbReference type="AlphaFoldDB" id="R4YV30"/>
<dbReference type="STRING" id="698738.OLEAN_C33080"/>
<dbReference type="Gene3D" id="3.90.1590.10">
    <property type="entry name" value="glutathione-dependent formaldehyde- activating enzyme (gfa)"/>
    <property type="match status" value="1"/>
</dbReference>
<evidence type="ECO:0000313" key="6">
    <source>
        <dbReference type="EMBL" id="CCK77484.1"/>
    </source>
</evidence>
<feature type="domain" description="CENP-V/GFA" evidence="5">
    <location>
        <begin position="8"/>
        <end position="119"/>
    </location>
</feature>
<evidence type="ECO:0000259" key="5">
    <source>
        <dbReference type="Pfam" id="PF04828"/>
    </source>
</evidence>
<evidence type="ECO:0000256" key="3">
    <source>
        <dbReference type="ARBA" id="ARBA00022833"/>
    </source>
</evidence>
<keyword evidence="2" id="KW-0479">Metal-binding</keyword>
<reference evidence="6 7" key="1">
    <citation type="journal article" date="2013" name="Nat. Commun.">
        <title>Genome sequence and functional genomic analysis of the oil-degrading bacterium Oleispira antarctica.</title>
        <authorList>
            <person name="Kube M."/>
            <person name="Chernikova T.N."/>
            <person name="Al-Ramahi Y."/>
            <person name="Beloqui A."/>
            <person name="Lopez-Cortez N."/>
            <person name="Guazzaroni M.E."/>
            <person name="Heipieper H.J."/>
            <person name="Klages S."/>
            <person name="Kotsyurbenko O.R."/>
            <person name="Langer I."/>
            <person name="Nechitaylo T.Y."/>
            <person name="Lunsdorf H."/>
            <person name="Fernandez M."/>
            <person name="Juarez S."/>
            <person name="Ciordia S."/>
            <person name="Singer A."/>
            <person name="Kagan O."/>
            <person name="Egorova O."/>
            <person name="Petit P.A."/>
            <person name="Stogios P."/>
            <person name="Kim Y."/>
            <person name="Tchigvintsev A."/>
            <person name="Flick R."/>
            <person name="Denaro R."/>
            <person name="Genovese M."/>
            <person name="Albar J.P."/>
            <person name="Reva O.N."/>
            <person name="Martinez-Gomariz M."/>
            <person name="Tran H."/>
            <person name="Ferrer M."/>
            <person name="Savchenko A."/>
            <person name="Yakunin A.F."/>
            <person name="Yakimov M.M."/>
            <person name="Golyshina O.V."/>
            <person name="Reinhardt R."/>
            <person name="Golyshin P.N."/>
        </authorList>
    </citation>
    <scope>NUCLEOTIDE SEQUENCE [LARGE SCALE GENOMIC DNA]</scope>
</reference>
<dbReference type="InterPro" id="IPR011057">
    <property type="entry name" value="Mss4-like_sf"/>
</dbReference>
<evidence type="ECO:0000256" key="4">
    <source>
        <dbReference type="ARBA" id="ARBA00023239"/>
    </source>
</evidence>
<proteinExistence type="inferred from homology"/>
<evidence type="ECO:0000256" key="2">
    <source>
        <dbReference type="ARBA" id="ARBA00022723"/>
    </source>
</evidence>
<organism evidence="6 7">
    <name type="scientific">Oleispira antarctica RB-8</name>
    <dbReference type="NCBI Taxonomy" id="698738"/>
    <lineage>
        <taxon>Bacteria</taxon>
        <taxon>Pseudomonadati</taxon>
        <taxon>Pseudomonadota</taxon>
        <taxon>Gammaproteobacteria</taxon>
        <taxon>Oceanospirillales</taxon>
        <taxon>Oceanospirillaceae</taxon>
        <taxon>Oleispira</taxon>
    </lineage>
</organism>
<dbReference type="KEGG" id="oai:OLEAN_C33080"/>
<dbReference type="EMBL" id="FO203512">
    <property type="protein sequence ID" value="CCK77484.1"/>
    <property type="molecule type" value="Genomic_DNA"/>
</dbReference>
<gene>
    <name evidence="6" type="ORF">OLEAN_C33080</name>
</gene>
<accession>R4YV30</accession>
<name>R4YV30_OLEAN</name>
<dbReference type="GO" id="GO:0046872">
    <property type="term" value="F:metal ion binding"/>
    <property type="evidence" value="ECO:0007669"/>
    <property type="project" value="UniProtKB-KW"/>
</dbReference>
<dbReference type="PANTHER" id="PTHR33337">
    <property type="entry name" value="GFA DOMAIN-CONTAINING PROTEIN"/>
    <property type="match status" value="1"/>
</dbReference>
<keyword evidence="7" id="KW-1185">Reference proteome</keyword>
<evidence type="ECO:0000256" key="1">
    <source>
        <dbReference type="ARBA" id="ARBA00005495"/>
    </source>
</evidence>
<evidence type="ECO:0000313" key="7">
    <source>
        <dbReference type="Proteomes" id="UP000032749"/>
    </source>
</evidence>
<sequence>MTNKQALSCQCLCGQTQVAVANPPMLRFHCHCTICQDLYKQPFSDVTVMWAKDATLTQGEQVAYKRPGLLLKRGVCIQCEQPIFATMTLFPGVKLAFVPANRYDDQVRLPQVTAHIFYHRRQSDSDDGLLKVKGFMKSELAISWLIVKSAFTQLFMR</sequence>
<dbReference type="HOGENOM" id="CLU_055491_8_0_6"/>
<dbReference type="Pfam" id="PF04828">
    <property type="entry name" value="GFA"/>
    <property type="match status" value="1"/>
</dbReference>
<keyword evidence="4" id="KW-0456">Lyase</keyword>
<dbReference type="Proteomes" id="UP000032749">
    <property type="component" value="Chromosome"/>
</dbReference>
<dbReference type="GO" id="GO:0016846">
    <property type="term" value="F:carbon-sulfur lyase activity"/>
    <property type="evidence" value="ECO:0007669"/>
    <property type="project" value="InterPro"/>
</dbReference>
<dbReference type="InterPro" id="IPR006913">
    <property type="entry name" value="CENP-V/GFA"/>
</dbReference>
<comment type="similarity">
    <text evidence="1">Belongs to the Gfa family.</text>
</comment>
<dbReference type="PANTHER" id="PTHR33337:SF40">
    <property type="entry name" value="CENP-V_GFA DOMAIN-CONTAINING PROTEIN-RELATED"/>
    <property type="match status" value="1"/>
</dbReference>
<dbReference type="SUPFAM" id="SSF51316">
    <property type="entry name" value="Mss4-like"/>
    <property type="match status" value="1"/>
</dbReference>
<protein>
    <recommendedName>
        <fullName evidence="5">CENP-V/GFA domain-containing protein</fullName>
    </recommendedName>
</protein>
<keyword evidence="3" id="KW-0862">Zinc</keyword>